<gene>
    <name evidence="2" type="ORF">FDK13_18735</name>
</gene>
<comment type="caution">
    <text evidence="2">The sequence shown here is derived from an EMBL/GenBank/DDBJ whole genome shotgun (WGS) entry which is preliminary data.</text>
</comment>
<dbReference type="Pfam" id="PF03118">
    <property type="entry name" value="RNA_pol_A_CTD"/>
    <property type="match status" value="1"/>
</dbReference>
<evidence type="ECO:0000313" key="2">
    <source>
        <dbReference type="EMBL" id="TKT90993.1"/>
    </source>
</evidence>
<accession>A0A4V6BIN0</accession>
<dbReference type="InterPro" id="IPR011260">
    <property type="entry name" value="RNAP_asu_C"/>
</dbReference>
<sequence length="119" mass="13852">MKYTEEQIRQAIMLIEAFLEDKNRTVQKARTLLDFSLCDKPTLQIKQMHLFQKLHEADLSIKAYNALKAANMTTVSDLVNYCNCYGLDRLANLRQVGKKSYEEIREYLKKICVSEDVIS</sequence>
<evidence type="ECO:0000313" key="3">
    <source>
        <dbReference type="Proteomes" id="UP000304900"/>
    </source>
</evidence>
<dbReference type="Gene3D" id="1.10.150.20">
    <property type="entry name" value="5' to 3' exonuclease, C-terminal subdomain"/>
    <property type="match status" value="1"/>
</dbReference>
<keyword evidence="3" id="KW-1185">Reference proteome</keyword>
<evidence type="ECO:0000259" key="1">
    <source>
        <dbReference type="Pfam" id="PF03118"/>
    </source>
</evidence>
<dbReference type="EMBL" id="SZVO01000008">
    <property type="protein sequence ID" value="TKT90993.1"/>
    <property type="molecule type" value="Genomic_DNA"/>
</dbReference>
<dbReference type="AlphaFoldDB" id="A0A4V6BIN0"/>
<proteinExistence type="predicted"/>
<dbReference type="GO" id="GO:0003677">
    <property type="term" value="F:DNA binding"/>
    <property type="evidence" value="ECO:0007669"/>
    <property type="project" value="InterPro"/>
</dbReference>
<dbReference type="GO" id="GO:0006351">
    <property type="term" value="P:DNA-templated transcription"/>
    <property type="evidence" value="ECO:0007669"/>
    <property type="project" value="InterPro"/>
</dbReference>
<dbReference type="Proteomes" id="UP000304900">
    <property type="component" value="Unassembled WGS sequence"/>
</dbReference>
<feature type="domain" description="RNA polymerase alpha subunit C-terminal" evidence="1">
    <location>
        <begin position="47"/>
        <end position="109"/>
    </location>
</feature>
<dbReference type="GO" id="GO:0003899">
    <property type="term" value="F:DNA-directed RNA polymerase activity"/>
    <property type="evidence" value="ECO:0007669"/>
    <property type="project" value="InterPro"/>
</dbReference>
<organism evidence="2 3">
    <name type="scientific">Dyadobacter frigoris</name>
    <dbReference type="NCBI Taxonomy" id="2576211"/>
    <lineage>
        <taxon>Bacteria</taxon>
        <taxon>Pseudomonadati</taxon>
        <taxon>Bacteroidota</taxon>
        <taxon>Cytophagia</taxon>
        <taxon>Cytophagales</taxon>
        <taxon>Spirosomataceae</taxon>
        <taxon>Dyadobacter</taxon>
    </lineage>
</organism>
<dbReference type="SUPFAM" id="SSF47789">
    <property type="entry name" value="C-terminal domain of RNA polymerase alpha subunit"/>
    <property type="match status" value="1"/>
</dbReference>
<protein>
    <recommendedName>
        <fullName evidence="1">RNA polymerase alpha subunit C-terminal domain-containing protein</fullName>
    </recommendedName>
</protein>
<reference evidence="2 3" key="1">
    <citation type="submission" date="2019-05" db="EMBL/GenBank/DDBJ databases">
        <title>Dyadobacter AR-3-8 sp. nov., isolated from arctic soil.</title>
        <authorList>
            <person name="Chaudhary D.K."/>
        </authorList>
    </citation>
    <scope>NUCLEOTIDE SEQUENCE [LARGE SCALE GENOMIC DNA]</scope>
    <source>
        <strain evidence="2 3">AR-3-8</strain>
    </source>
</reference>
<dbReference type="RefSeq" id="WP_137341536.1">
    <property type="nucleotide sequence ID" value="NZ_BSQH01000020.1"/>
</dbReference>
<name>A0A4V6BIN0_9BACT</name>